<dbReference type="InterPro" id="IPR012677">
    <property type="entry name" value="Nucleotide-bd_a/b_plait_sf"/>
</dbReference>
<dbReference type="PANTHER" id="PTHR31589">
    <property type="entry name" value="PROTEIN, PUTATIVE (DUF239)-RELATED-RELATED"/>
    <property type="match status" value="1"/>
</dbReference>
<dbReference type="EMBL" id="LR031576">
    <property type="protein sequence ID" value="VDD15955.1"/>
    <property type="molecule type" value="Genomic_DNA"/>
</dbReference>
<dbReference type="Pfam" id="PF14365">
    <property type="entry name" value="Neprosin_AP"/>
    <property type="match status" value="1"/>
</dbReference>
<dbReference type="InterPro" id="IPR035979">
    <property type="entry name" value="RBD_domain_sf"/>
</dbReference>
<dbReference type="Gene3D" id="3.30.70.330">
    <property type="match status" value="1"/>
</dbReference>
<proteinExistence type="predicted"/>
<protein>
    <submittedName>
        <fullName evidence="4">Uncharacterized protein</fullName>
    </submittedName>
</protein>
<gene>
    <name evidence="5" type="ORF">BRAA04T18711Z</name>
    <name evidence="4" type="ORF">BRAPAZ1V2_A04P33830.2</name>
</gene>
<dbReference type="Pfam" id="PF03080">
    <property type="entry name" value="Neprosin"/>
    <property type="match status" value="1"/>
</dbReference>
<dbReference type="InterPro" id="IPR053168">
    <property type="entry name" value="Glutamic_endopeptidase"/>
</dbReference>
<dbReference type="PANTHER" id="PTHR31589:SF222">
    <property type="entry name" value="RRM DOMAIN-CONTAINING PROTEIN"/>
    <property type="match status" value="1"/>
</dbReference>
<dbReference type="PROSITE" id="PS50102">
    <property type="entry name" value="RRM"/>
    <property type="match status" value="1"/>
</dbReference>
<dbReference type="Proteomes" id="UP000694005">
    <property type="component" value="Chromosome A04"/>
</dbReference>
<evidence type="ECO:0000259" key="2">
    <source>
        <dbReference type="PROSITE" id="PS50102"/>
    </source>
</evidence>
<evidence type="ECO:0000313" key="4">
    <source>
        <dbReference type="EMBL" id="CAG7908482.1"/>
    </source>
</evidence>
<evidence type="ECO:0000313" key="5">
    <source>
        <dbReference type="EMBL" id="VDD15955.1"/>
    </source>
</evidence>
<dbReference type="SUPFAM" id="SSF54928">
    <property type="entry name" value="RNA-binding domain, RBD"/>
    <property type="match status" value="1"/>
</dbReference>
<feature type="domain" description="Neprosin PEP catalytic" evidence="3">
    <location>
        <begin position="145"/>
        <end position="379"/>
    </location>
</feature>
<dbReference type="AlphaFoldDB" id="A0A3P6CZT4"/>
<evidence type="ECO:0000256" key="1">
    <source>
        <dbReference type="PROSITE-ProRule" id="PRU00176"/>
    </source>
</evidence>
<dbReference type="InterPro" id="IPR000504">
    <property type="entry name" value="RRM_dom"/>
</dbReference>
<keyword evidence="1" id="KW-0694">RNA-binding</keyword>
<dbReference type="EMBL" id="LS974620">
    <property type="protein sequence ID" value="CAG7908482.1"/>
    <property type="molecule type" value="Genomic_DNA"/>
</dbReference>
<dbReference type="GO" id="GO:0003723">
    <property type="term" value="F:RNA binding"/>
    <property type="evidence" value="ECO:0007669"/>
    <property type="project" value="UniProtKB-UniRule"/>
</dbReference>
<accession>A0A3P6CZT4</accession>
<feature type="domain" description="RRM" evidence="2">
    <location>
        <begin position="1"/>
        <end position="91"/>
    </location>
</feature>
<dbReference type="InterPro" id="IPR004314">
    <property type="entry name" value="Neprosin"/>
</dbReference>
<dbReference type="PROSITE" id="PS52045">
    <property type="entry name" value="NEPROSIN_PEP_CD"/>
    <property type="match status" value="1"/>
</dbReference>
<organism evidence="5">
    <name type="scientific">Brassica campestris</name>
    <name type="common">Field mustard</name>
    <dbReference type="NCBI Taxonomy" id="3711"/>
    <lineage>
        <taxon>Eukaryota</taxon>
        <taxon>Viridiplantae</taxon>
        <taxon>Streptophyta</taxon>
        <taxon>Embryophyta</taxon>
        <taxon>Tracheophyta</taxon>
        <taxon>Spermatophyta</taxon>
        <taxon>Magnoliopsida</taxon>
        <taxon>eudicotyledons</taxon>
        <taxon>Gunneridae</taxon>
        <taxon>Pentapetalae</taxon>
        <taxon>rosids</taxon>
        <taxon>malvids</taxon>
        <taxon>Brassicales</taxon>
        <taxon>Brassicaceae</taxon>
        <taxon>Brassiceae</taxon>
        <taxon>Brassica</taxon>
    </lineage>
</organism>
<reference evidence="5" key="1">
    <citation type="submission" date="2018-11" db="EMBL/GenBank/DDBJ databases">
        <authorList>
            <consortium name="Genoscope - CEA"/>
            <person name="William W."/>
        </authorList>
    </citation>
    <scope>NUCLEOTIDE SEQUENCE</scope>
</reference>
<name>A0A3P6CZT4_BRACM</name>
<sequence>MAVSVNLPMLSLLRSKKQTSEDFFKEAGQVVNVTMIMGRDGQTGQFDEFAYVEFSSIEEADKTSDGDDVECMDKIKQPAFESTLLKNHKIQEWPSEIPRTVEADKKSKLETWEAQVSTVNCPEGTVPVRNYSVSKTDRTGPDFTSYNRGHEYAIISQKSPPELYGAKATINVWDPAIEGKEMSISQIWISSGKYKTNDHNTLEVGWQSDSYKNGCYNLRCSGFIQTSSSIVLGGAISPTSSFGGSQYEITILVWKDRIYGNWWLSLGPSNLLVGYWPKELFTTLADYATIAEWGGEILNLQNFSRHTKTQMGSGHFPKEGFGKSSYFRNLKFIDNNNSLQPIQNIKKIVTNPESYNVKTEYTDEWKSHFFYGGPGFRSTQSRAVPLAFSSCFVIYCLALFMV</sequence>
<dbReference type="InterPro" id="IPR025521">
    <property type="entry name" value="Neprosin_propep"/>
</dbReference>
<dbReference type="Gramene" id="A04p33830.2_BraZ1">
    <property type="protein sequence ID" value="A04p33830.2_BraZ1.CDS"/>
    <property type="gene ID" value="A04g33830.2_BraZ1"/>
</dbReference>
<evidence type="ECO:0000259" key="3">
    <source>
        <dbReference type="PROSITE" id="PS52045"/>
    </source>
</evidence>